<dbReference type="Proteomes" id="UP000499080">
    <property type="component" value="Unassembled WGS sequence"/>
</dbReference>
<reference evidence="1 2" key="1">
    <citation type="journal article" date="2019" name="Sci. Rep.">
        <title>Orb-weaving spider Araneus ventricosus genome elucidates the spidroin gene catalogue.</title>
        <authorList>
            <person name="Kono N."/>
            <person name="Nakamura H."/>
            <person name="Ohtoshi R."/>
            <person name="Moran D.A.P."/>
            <person name="Shinohara A."/>
            <person name="Yoshida Y."/>
            <person name="Fujiwara M."/>
            <person name="Mori M."/>
            <person name="Tomita M."/>
            <person name="Arakawa K."/>
        </authorList>
    </citation>
    <scope>NUCLEOTIDE SEQUENCE [LARGE SCALE GENOMIC DNA]</scope>
</reference>
<keyword evidence="2" id="KW-1185">Reference proteome</keyword>
<accession>A0A4Y2H2T4</accession>
<name>A0A4Y2H2T4_ARAVE</name>
<dbReference type="EMBL" id="BGPR01001709">
    <property type="protein sequence ID" value="GBM59983.1"/>
    <property type="molecule type" value="Genomic_DNA"/>
</dbReference>
<comment type="caution">
    <text evidence="1">The sequence shown here is derived from an EMBL/GenBank/DDBJ whole genome shotgun (WGS) entry which is preliminary data.</text>
</comment>
<evidence type="ECO:0000313" key="1">
    <source>
        <dbReference type="EMBL" id="GBM59983.1"/>
    </source>
</evidence>
<evidence type="ECO:0000313" key="2">
    <source>
        <dbReference type="Proteomes" id="UP000499080"/>
    </source>
</evidence>
<proteinExistence type="predicted"/>
<sequence length="80" mass="8994">MFRKPLPQGLRRKAFYELPHRQGAYISVGGGKTSPEILAAIFALLVRCSSPSPSRLTGDVVLRKILEDERRYPPLVRTSQ</sequence>
<gene>
    <name evidence="1" type="ORF">AVEN_245581_1</name>
</gene>
<protein>
    <submittedName>
        <fullName evidence="1">Uncharacterized protein</fullName>
    </submittedName>
</protein>
<dbReference type="AlphaFoldDB" id="A0A4Y2H2T4"/>
<organism evidence="1 2">
    <name type="scientific">Araneus ventricosus</name>
    <name type="common">Orbweaver spider</name>
    <name type="synonym">Epeira ventricosa</name>
    <dbReference type="NCBI Taxonomy" id="182803"/>
    <lineage>
        <taxon>Eukaryota</taxon>
        <taxon>Metazoa</taxon>
        <taxon>Ecdysozoa</taxon>
        <taxon>Arthropoda</taxon>
        <taxon>Chelicerata</taxon>
        <taxon>Arachnida</taxon>
        <taxon>Araneae</taxon>
        <taxon>Araneomorphae</taxon>
        <taxon>Entelegynae</taxon>
        <taxon>Araneoidea</taxon>
        <taxon>Araneidae</taxon>
        <taxon>Araneus</taxon>
    </lineage>
</organism>